<comment type="caution">
    <text evidence="1">The sequence shown here is derived from an EMBL/GenBank/DDBJ whole genome shotgun (WGS) entry which is preliminary data.</text>
</comment>
<name>A0A919NCN2_9ACTN</name>
<dbReference type="Proteomes" id="UP000629619">
    <property type="component" value="Unassembled WGS sequence"/>
</dbReference>
<evidence type="ECO:0000313" key="1">
    <source>
        <dbReference type="EMBL" id="GIF08713.1"/>
    </source>
</evidence>
<reference evidence="1" key="1">
    <citation type="submission" date="2021-01" db="EMBL/GenBank/DDBJ databases">
        <title>Whole genome shotgun sequence of Actinoplanes siamensis NBRC 109076.</title>
        <authorList>
            <person name="Komaki H."/>
            <person name="Tamura T."/>
        </authorList>
    </citation>
    <scope>NUCLEOTIDE SEQUENCE</scope>
    <source>
        <strain evidence="1">NBRC 109076</strain>
    </source>
</reference>
<protein>
    <submittedName>
        <fullName evidence="1">Uncharacterized protein</fullName>
    </submittedName>
</protein>
<organism evidence="1 2">
    <name type="scientific">Actinoplanes siamensis</name>
    <dbReference type="NCBI Taxonomy" id="1223317"/>
    <lineage>
        <taxon>Bacteria</taxon>
        <taxon>Bacillati</taxon>
        <taxon>Actinomycetota</taxon>
        <taxon>Actinomycetes</taxon>
        <taxon>Micromonosporales</taxon>
        <taxon>Micromonosporaceae</taxon>
        <taxon>Actinoplanes</taxon>
    </lineage>
</organism>
<evidence type="ECO:0000313" key="2">
    <source>
        <dbReference type="Proteomes" id="UP000629619"/>
    </source>
</evidence>
<accession>A0A919NCN2</accession>
<dbReference type="EMBL" id="BOMW01000066">
    <property type="protein sequence ID" value="GIF08713.1"/>
    <property type="molecule type" value="Genomic_DNA"/>
</dbReference>
<keyword evidence="2" id="KW-1185">Reference proteome</keyword>
<dbReference type="AlphaFoldDB" id="A0A919NCN2"/>
<sequence length="122" mass="12975">MLSHELARELLARRNNDVRIQVVLDDNPGGEAYTTVLVELRDQDSTIDPDLRAQPVVTYDATADAVVIRAGAVVSAAGITTDQLEAVRSHILGQGSYVAEYELRAALEAAGITVSNGGETRG</sequence>
<gene>
    <name evidence="1" type="ORF">Asi03nite_62510</name>
</gene>
<dbReference type="RefSeq" id="WP_203684061.1">
    <property type="nucleotide sequence ID" value="NZ_BOMW01000066.1"/>
</dbReference>
<proteinExistence type="predicted"/>